<evidence type="ECO:0000313" key="3">
    <source>
        <dbReference type="Proteomes" id="UP000240572"/>
    </source>
</evidence>
<dbReference type="AlphaFoldDB" id="A0A2P8CZF6"/>
<proteinExistence type="predicted"/>
<evidence type="ECO:0000313" key="2">
    <source>
        <dbReference type="EMBL" id="PSK90351.1"/>
    </source>
</evidence>
<sequence length="278" mass="31101">MKIKAKYIFALLAVAAPAFAWAQPSKIKFRDRLGDSTKLVNTAIKPPKVKGPKALRGEFSGGVRLYTDGYGIFVDKGYLKGGEEFGQKNRDRMFHVRLLQFELSERKHPKEIKSSNGAPFGFQQGSYILGKINNFYQFKLGYGRRQMIAGKPDPGTISIHWVYVGGFSAGLLKPYYLNLASSGDTKYSENNELAFISPNNIIGKASFSKGFSEIKFVPGLYLRTGLHFDFATGRKGLMALEVGASGEYYTQKIAQMVGIDPKPYFFNMYASIQFGKRW</sequence>
<organism evidence="2 3">
    <name type="scientific">Taibaiella chishuiensis</name>
    <dbReference type="NCBI Taxonomy" id="1434707"/>
    <lineage>
        <taxon>Bacteria</taxon>
        <taxon>Pseudomonadati</taxon>
        <taxon>Bacteroidota</taxon>
        <taxon>Chitinophagia</taxon>
        <taxon>Chitinophagales</taxon>
        <taxon>Chitinophagaceae</taxon>
        <taxon>Taibaiella</taxon>
    </lineage>
</organism>
<name>A0A2P8CZF6_9BACT</name>
<feature type="signal peptide" evidence="1">
    <location>
        <begin position="1"/>
        <end position="22"/>
    </location>
</feature>
<accession>A0A2P8CZF6</accession>
<dbReference type="EMBL" id="PYGD01000008">
    <property type="protein sequence ID" value="PSK90351.1"/>
    <property type="molecule type" value="Genomic_DNA"/>
</dbReference>
<evidence type="ECO:0008006" key="4">
    <source>
        <dbReference type="Google" id="ProtNLM"/>
    </source>
</evidence>
<protein>
    <recommendedName>
        <fullName evidence="4">Outer membrane protein with beta-barrel domain</fullName>
    </recommendedName>
</protein>
<keyword evidence="1" id="KW-0732">Signal</keyword>
<evidence type="ECO:0000256" key="1">
    <source>
        <dbReference type="SAM" id="SignalP"/>
    </source>
</evidence>
<dbReference type="OrthoDB" id="1523667at2"/>
<gene>
    <name evidence="2" type="ORF">B0I18_10881</name>
</gene>
<dbReference type="Proteomes" id="UP000240572">
    <property type="component" value="Unassembled WGS sequence"/>
</dbReference>
<feature type="chain" id="PRO_5015135986" description="Outer membrane protein with beta-barrel domain" evidence="1">
    <location>
        <begin position="23"/>
        <end position="278"/>
    </location>
</feature>
<comment type="caution">
    <text evidence="2">The sequence shown here is derived from an EMBL/GenBank/DDBJ whole genome shotgun (WGS) entry which is preliminary data.</text>
</comment>
<keyword evidence="3" id="KW-1185">Reference proteome</keyword>
<dbReference type="RefSeq" id="WP_106524228.1">
    <property type="nucleotide sequence ID" value="NZ_PYGD01000008.1"/>
</dbReference>
<reference evidence="2 3" key="1">
    <citation type="submission" date="2018-03" db="EMBL/GenBank/DDBJ databases">
        <title>Genomic Encyclopedia of Type Strains, Phase III (KMG-III): the genomes of soil and plant-associated and newly described type strains.</title>
        <authorList>
            <person name="Whitman W."/>
        </authorList>
    </citation>
    <scope>NUCLEOTIDE SEQUENCE [LARGE SCALE GENOMIC DNA]</scope>
    <source>
        <strain evidence="2 3">CGMCC 1.12700</strain>
    </source>
</reference>